<dbReference type="PANTHER" id="PTHR30011">
    <property type="entry name" value="ALKANESULFONATE MONOOXYGENASE-RELATED"/>
    <property type="match status" value="1"/>
</dbReference>
<dbReference type="RefSeq" id="WP_233645646.1">
    <property type="nucleotide sequence ID" value="NZ_JBITPR010000060.1"/>
</dbReference>
<evidence type="ECO:0000256" key="1">
    <source>
        <dbReference type="ARBA" id="ARBA00022630"/>
    </source>
</evidence>
<keyword evidence="2" id="KW-0288">FMN</keyword>
<dbReference type="EMBL" id="JBITPR010000060">
    <property type="protein sequence ID" value="MFI7875409.1"/>
    <property type="molecule type" value="Genomic_DNA"/>
</dbReference>
<dbReference type="InterPro" id="IPR036661">
    <property type="entry name" value="Luciferase-like_sf"/>
</dbReference>
<accession>A0ABW8BK72</accession>
<dbReference type="InterPro" id="IPR020020">
    <property type="entry name" value="Luciferase-type_oxidoreductase"/>
</dbReference>
<dbReference type="Pfam" id="PF00296">
    <property type="entry name" value="Bac_luciferase"/>
    <property type="match status" value="1"/>
</dbReference>
<evidence type="ECO:0000256" key="2">
    <source>
        <dbReference type="ARBA" id="ARBA00022643"/>
    </source>
</evidence>
<evidence type="ECO:0000313" key="6">
    <source>
        <dbReference type="EMBL" id="MFI7875409.1"/>
    </source>
</evidence>
<evidence type="ECO:0000256" key="3">
    <source>
        <dbReference type="ARBA" id="ARBA00023002"/>
    </source>
</evidence>
<keyword evidence="7" id="KW-1185">Reference proteome</keyword>
<comment type="caution">
    <text evidence="6">The sequence shown here is derived from an EMBL/GenBank/DDBJ whole genome shotgun (WGS) entry which is preliminary data.</text>
</comment>
<name>A0ABW8BK72_9ACTN</name>
<dbReference type="PANTHER" id="PTHR30011:SF16">
    <property type="entry name" value="C2H2 FINGER DOMAIN TRANSCRIPTION FACTOR (EUROFUNG)-RELATED"/>
    <property type="match status" value="1"/>
</dbReference>
<proteinExistence type="predicted"/>
<protein>
    <submittedName>
        <fullName evidence="6">LLM class oxidoreductase</fullName>
    </submittedName>
</protein>
<dbReference type="Proteomes" id="UP001614264">
    <property type="component" value="Unassembled WGS sequence"/>
</dbReference>
<dbReference type="SUPFAM" id="SSF51679">
    <property type="entry name" value="Bacterial luciferase-like"/>
    <property type="match status" value="1"/>
</dbReference>
<dbReference type="NCBIfam" id="TIGR03571">
    <property type="entry name" value="lucif_BA3436"/>
    <property type="match status" value="1"/>
</dbReference>
<dbReference type="InterPro" id="IPR011251">
    <property type="entry name" value="Luciferase-like_dom"/>
</dbReference>
<keyword evidence="4" id="KW-0503">Monooxygenase</keyword>
<evidence type="ECO:0000313" key="7">
    <source>
        <dbReference type="Proteomes" id="UP001614264"/>
    </source>
</evidence>
<reference evidence="6 7" key="1">
    <citation type="submission" date="2024-07" db="EMBL/GenBank/DDBJ databases">
        <title>Whole genome sequencing of Prodigiosin pigment-producing Streptomyces salinarius isolated from rhizosphere soil of Arachis hypogaea.</title>
        <authorList>
            <person name="Vidhya A."/>
            <person name="Ramya S."/>
        </authorList>
    </citation>
    <scope>NUCLEOTIDE SEQUENCE [LARGE SCALE GENOMIC DNA]</scope>
    <source>
        <strain evidence="6 7">VRMG2420</strain>
    </source>
</reference>
<sequence>MSCFDPRFASRPGYARVFRPGGLTLGLFFPMESYDGPVPRMDVTEQSARALQAERAGFAALWVRDIPLLDPSFGDAGQLYDPWVWLSHIAARTTRIALATGSTVLPLRNPIDTAKSAASVDLLSGGRLVLGAATGDRGVEFPAYGLDRDDSPELFRTAVTTLRRLWSEDFPAVDSRYGTLRDAGVLPKPDGGRIPLLVTGHSRQSMPWIAEHADGWLMYPRPLIQQRRTTAMWQKAVAEAGGAAKPFSQSLYLDLVERADARPSAIHLGYRTGRRYLRTHLEGLREAGVHHVVLNLKYGRRPADEVVQELAEYILPHFPAHERAAMVSAA</sequence>
<feature type="domain" description="Luciferase-like" evidence="5">
    <location>
        <begin position="26"/>
        <end position="247"/>
    </location>
</feature>
<evidence type="ECO:0000259" key="5">
    <source>
        <dbReference type="Pfam" id="PF00296"/>
    </source>
</evidence>
<dbReference type="InterPro" id="IPR051260">
    <property type="entry name" value="Diverse_substr_monoxygenases"/>
</dbReference>
<dbReference type="Gene3D" id="3.20.20.30">
    <property type="entry name" value="Luciferase-like domain"/>
    <property type="match status" value="1"/>
</dbReference>
<keyword evidence="3" id="KW-0560">Oxidoreductase</keyword>
<organism evidence="6 7">
    <name type="scientific">Streptomyces salinarius</name>
    <dbReference type="NCBI Taxonomy" id="2762598"/>
    <lineage>
        <taxon>Bacteria</taxon>
        <taxon>Bacillati</taxon>
        <taxon>Actinomycetota</taxon>
        <taxon>Actinomycetes</taxon>
        <taxon>Kitasatosporales</taxon>
        <taxon>Streptomycetaceae</taxon>
        <taxon>Streptomyces</taxon>
    </lineage>
</organism>
<evidence type="ECO:0000256" key="4">
    <source>
        <dbReference type="ARBA" id="ARBA00023033"/>
    </source>
</evidence>
<gene>
    <name evidence="6" type="ORF">AB4829_33060</name>
</gene>
<keyword evidence="1" id="KW-0285">Flavoprotein</keyword>